<keyword evidence="8" id="KW-0732">Signal</keyword>
<evidence type="ECO:0000256" key="9">
    <source>
        <dbReference type="ARBA" id="ARBA00022737"/>
    </source>
</evidence>
<name>W5MT90_LEPOC</name>
<evidence type="ECO:0000259" key="20">
    <source>
        <dbReference type="PROSITE" id="PS50024"/>
    </source>
</evidence>
<evidence type="ECO:0000256" key="19">
    <source>
        <dbReference type="SAM" id="Phobius"/>
    </source>
</evidence>
<feature type="compositionally biased region" description="Basic and acidic residues" evidence="18">
    <location>
        <begin position="426"/>
        <end position="436"/>
    </location>
</feature>
<feature type="region of interest" description="Disordered" evidence="18">
    <location>
        <begin position="648"/>
        <end position="700"/>
    </location>
</feature>
<keyword evidence="7 19" id="KW-0812">Transmembrane</keyword>
<evidence type="ECO:0000256" key="14">
    <source>
        <dbReference type="ARBA" id="ARBA00023273"/>
    </source>
</evidence>
<dbReference type="PROSITE" id="PS50024">
    <property type="entry name" value="SEA"/>
    <property type="match status" value="2"/>
</dbReference>
<keyword evidence="14" id="KW-0966">Cell projection</keyword>
<dbReference type="HOGENOM" id="CLU_005111_0_0_1"/>
<feature type="compositionally biased region" description="Basic and acidic residues" evidence="18">
    <location>
        <begin position="874"/>
        <end position="891"/>
    </location>
</feature>
<protein>
    <recommendedName>
        <fullName evidence="16">Interphotoreceptor matrix proteoglycan 2</fullName>
    </recommendedName>
    <alternativeName>
        <fullName evidence="17">Sialoprotein associated with cones and rods proteoglycan</fullName>
    </alternativeName>
</protein>
<evidence type="ECO:0000256" key="1">
    <source>
        <dbReference type="ARBA" id="ARBA00004451"/>
    </source>
</evidence>
<dbReference type="FunFam" id="3.30.70.960:FF:000002">
    <property type="entry name" value="Interphotoreceptor matrix proteoglycan 2"/>
    <property type="match status" value="1"/>
</dbReference>
<evidence type="ECO:0000313" key="21">
    <source>
        <dbReference type="Ensembl" id="ENSLOCP00000011599.1"/>
    </source>
</evidence>
<feature type="region of interest" description="Disordered" evidence="18">
    <location>
        <begin position="865"/>
        <end position="891"/>
    </location>
</feature>
<dbReference type="Gene3D" id="3.30.70.960">
    <property type="entry name" value="SEA domain"/>
    <property type="match status" value="1"/>
</dbReference>
<keyword evidence="22" id="KW-1185">Reference proteome</keyword>
<dbReference type="SUPFAM" id="SSF82671">
    <property type="entry name" value="SEA domain"/>
    <property type="match status" value="2"/>
</dbReference>
<keyword evidence="4" id="KW-0272">Extracellular matrix</keyword>
<dbReference type="Bgee" id="ENSLOCG00000009490">
    <property type="expression patterns" value="Expressed in camera-type eye and 1 other cell type or tissue"/>
</dbReference>
<dbReference type="GO" id="GO:0008201">
    <property type="term" value="F:heparin binding"/>
    <property type="evidence" value="ECO:0000318"/>
    <property type="project" value="GO_Central"/>
</dbReference>
<evidence type="ECO:0000256" key="11">
    <source>
        <dbReference type="ARBA" id="ARBA00023136"/>
    </source>
</evidence>
<feature type="region of interest" description="Disordered" evidence="18">
    <location>
        <begin position="408"/>
        <end position="533"/>
    </location>
</feature>
<keyword evidence="13" id="KW-0325">Glycoprotein</keyword>
<feature type="domain" description="SEA" evidence="20">
    <location>
        <begin position="229"/>
        <end position="347"/>
    </location>
</feature>
<reference evidence="22" key="1">
    <citation type="submission" date="2011-12" db="EMBL/GenBank/DDBJ databases">
        <title>The Draft Genome of Lepisosteus oculatus.</title>
        <authorList>
            <consortium name="The Broad Institute Genome Assembly &amp; Analysis Group"/>
            <consortium name="Computational R&amp;D Group"/>
            <consortium name="and Sequencing Platform"/>
            <person name="Di Palma F."/>
            <person name="Alfoldi J."/>
            <person name="Johnson J."/>
            <person name="Berlin A."/>
            <person name="Gnerre S."/>
            <person name="Jaffe D."/>
            <person name="MacCallum I."/>
            <person name="Young S."/>
            <person name="Walker B.J."/>
            <person name="Lander E.S."/>
            <person name="Lindblad-Toh K."/>
        </authorList>
    </citation>
    <scope>NUCLEOTIDE SEQUENCE [LARGE SCALE GENOMIC DNA]</scope>
</reference>
<keyword evidence="9" id="KW-0677">Repeat</keyword>
<organism evidence="21 22">
    <name type="scientific">Lepisosteus oculatus</name>
    <name type="common">Spotted gar</name>
    <dbReference type="NCBI Taxonomy" id="7918"/>
    <lineage>
        <taxon>Eukaryota</taxon>
        <taxon>Metazoa</taxon>
        <taxon>Chordata</taxon>
        <taxon>Craniata</taxon>
        <taxon>Vertebrata</taxon>
        <taxon>Euteleostomi</taxon>
        <taxon>Actinopterygii</taxon>
        <taxon>Neopterygii</taxon>
        <taxon>Holostei</taxon>
        <taxon>Semionotiformes</taxon>
        <taxon>Lepisosteidae</taxon>
        <taxon>Lepisosteus</taxon>
    </lineage>
</organism>
<dbReference type="PANTHER" id="PTHR12199:SF4">
    <property type="entry name" value="INTERPHOTORECEPTOR MATRIX PROTEOGLYCAN 2"/>
    <property type="match status" value="1"/>
</dbReference>
<keyword evidence="6" id="KW-0358">Heparin-binding</keyword>
<evidence type="ECO:0000256" key="6">
    <source>
        <dbReference type="ARBA" id="ARBA00022674"/>
    </source>
</evidence>
<dbReference type="PANTHER" id="PTHR12199">
    <property type="entry name" value="INTERPHOTORECEPTOR MATRIX PROTEOGLYCAN"/>
    <property type="match status" value="1"/>
</dbReference>
<evidence type="ECO:0000256" key="5">
    <source>
        <dbReference type="ARBA" id="ARBA00022536"/>
    </source>
</evidence>
<proteinExistence type="predicted"/>
<dbReference type="eggNOG" id="ENOG502QT6W">
    <property type="taxonomic scope" value="Eukaryota"/>
</dbReference>
<comment type="subcellular location">
    <subcellularLocation>
        <location evidence="15">Photoreceptor inner segment membrane</location>
        <topology evidence="15">Single-pass type I membrane protein</topology>
    </subcellularLocation>
    <subcellularLocation>
        <location evidence="1">Photoreceptor outer segment membrane</location>
        <topology evidence="1">Single-pass type I membrane protein</topology>
    </subcellularLocation>
    <subcellularLocation>
        <location evidence="2">Secreted</location>
        <location evidence="2">Extracellular space</location>
        <location evidence="2">Extracellular matrix</location>
        <location evidence="2">Interphotoreceptor matrix</location>
    </subcellularLocation>
</comment>
<dbReference type="InterPro" id="IPR039861">
    <property type="entry name" value="IMPG"/>
</dbReference>
<feature type="compositionally biased region" description="Polar residues" evidence="18">
    <location>
        <begin position="648"/>
        <end position="666"/>
    </location>
</feature>
<keyword evidence="12" id="KW-1015">Disulfide bond</keyword>
<evidence type="ECO:0000256" key="18">
    <source>
        <dbReference type="SAM" id="MobiDB-lite"/>
    </source>
</evidence>
<keyword evidence="5" id="KW-0245">EGF-like domain</keyword>
<dbReference type="InterPro" id="IPR000742">
    <property type="entry name" value="EGF"/>
</dbReference>
<dbReference type="SMART" id="SM00200">
    <property type="entry name" value="SEA"/>
    <property type="match status" value="2"/>
</dbReference>
<evidence type="ECO:0000256" key="8">
    <source>
        <dbReference type="ARBA" id="ARBA00022729"/>
    </source>
</evidence>
<evidence type="ECO:0000256" key="4">
    <source>
        <dbReference type="ARBA" id="ARBA00022530"/>
    </source>
</evidence>
<evidence type="ECO:0000256" key="15">
    <source>
        <dbReference type="ARBA" id="ARBA00060509"/>
    </source>
</evidence>
<dbReference type="InterPro" id="IPR000082">
    <property type="entry name" value="SEA_dom"/>
</dbReference>
<accession>W5MT90</accession>
<keyword evidence="10 19" id="KW-1133">Transmembrane helix</keyword>
<feature type="domain" description="SEA" evidence="20">
    <location>
        <begin position="1066"/>
        <end position="1179"/>
    </location>
</feature>
<keyword evidence="3" id="KW-0964">Secreted</keyword>
<evidence type="ECO:0000256" key="2">
    <source>
        <dbReference type="ARBA" id="ARBA00004593"/>
    </source>
</evidence>
<dbReference type="InParanoid" id="W5MT90"/>
<evidence type="ECO:0000256" key="3">
    <source>
        <dbReference type="ARBA" id="ARBA00022525"/>
    </source>
</evidence>
<sequence length="1407" mass="156181">MKGRLEISTVSSPVVDTEGLQSQSGQDKTWRNERILFSQSFFQRTVPSPVFKTLDEHKGAIPRRKRNVLFPSGVKVCPQETIQQAIANHLKYFSLRVCQETIWEAFKIFWDRLPDREEYVGWMKLCREGTMSVLEIGRNFSQSDEHHLLVQNKNKYTKQFLANSHTTAAPAEPDIITTSRDETASVSQSHMVTVHVTPAGEDSENEETEGSITNEIELDITERPVRLISEQVVELSIQLTGETYSEDLRDPVSSRYQLLAQQFIEKIEDAFERLPGFKAVDVIEFSLSIALDIRGNAVVAHYTVTFEAGMGGISNETMDFINLKSNMVEASYPELDESPTVVYTITDFRNYITEALHKESFVGNTSLTVDPDSLQLAKGFLHYIRNKSFIISFHPTLVNNLLSDTLKNDEPHTDETTYKNNLVLDLRPESTVESDRSISNTVAPKPVPTDSPKIATSHVAPDMDLPTALPSLSMDITAEDSGVPRSTAVPPTSGQAEDSGVPRSTTVPPTSGRAEESERASSSSKSLVPTEAPKLLKTTETVISTLPDTQSEGTLPYGLILTKSDMNTPAMMSPTHSSPTSSSLDKLLMTATGKPLVVSPSQYPSTPSASDTDVFDLGSGSGFFISGQEQGPDQWPWLTVTSDSSYYQEAQTSPDINSHSPLSTTPEHTDESVPHVMTDSPDVLNESKNANTTPVEDKESGIDLETQETFLNRVLVTEDIRNVPHYTTTDEAPVFWTMETLTVELSMLTSEASGMYYDYYTSESSTTVSPVTDYSLPDMNTDESTTVAPVLEGPMTTAQQSEDQETGGNSFDKESIFEVVSTKESMTTDSFEMGQFPAHPVTFTNLIHGDTGSLKTTLDESSVELATKNEPVAEENRDKSQGDKATDVSKEKVTHTLTTDMPATLIPVEDIADEEILTVDLTIKGPALVTESLSTAYPLTQSPEEEFTLTKSSAALPLEVESDTLHPALSEQLITVPYLPDETSSKEVSVDTSLTPDVTDTYNSPITFASTSIDTQNFDLSIQEYHHTRGNNTEQESSGYTSVNEHATDMASIAMPTNGNFTTPTRALVVFFSLRVTNMMFSEDLFNKSSAEYKALEQRFLELLVPYLQSNLSNFQNLEILNFRNGSIKVNSRMKFAKPVPRDVTNAVYLILEDFCNTAYQTMNLAIDKYSLDVESGDQADPCKFQACNEFSQCRVNRRTGEAECVCNAGYFSVDGLPCQSICDLRQDFCLNDGKCDIIPGQGAICRCRVGENWWYRGKHCEEYVSEPLVVGIAIASVAGFLLVASAVIFFLARTLQDQYDKEDSEEPVRLGDSLASMEKAVKYNPMYESDATTGYSHYYRRYPQMPSYSSASAEASTDFSSEEIRHIYENSELTREEIEDRIRIIELYAKDRQFAEFVRQHQIKAL</sequence>
<feature type="transmembrane region" description="Helical" evidence="19">
    <location>
        <begin position="1269"/>
        <end position="1293"/>
    </location>
</feature>
<keyword evidence="11 19" id="KW-0472">Membrane</keyword>
<dbReference type="GO" id="GO:0007601">
    <property type="term" value="P:visual perception"/>
    <property type="evidence" value="ECO:0007669"/>
    <property type="project" value="InterPro"/>
</dbReference>
<dbReference type="Proteomes" id="UP000018468">
    <property type="component" value="Linkage group LG17"/>
</dbReference>
<dbReference type="Pfam" id="PF01390">
    <property type="entry name" value="SEA"/>
    <property type="match status" value="2"/>
</dbReference>
<dbReference type="GeneTree" id="ENSGT00530000063503"/>
<evidence type="ECO:0000256" key="16">
    <source>
        <dbReference type="ARBA" id="ARBA00074164"/>
    </source>
</evidence>
<dbReference type="GO" id="GO:0033165">
    <property type="term" value="C:interphotoreceptor matrix"/>
    <property type="evidence" value="ECO:0007669"/>
    <property type="project" value="UniProtKB-SubCell"/>
</dbReference>
<feature type="compositionally biased region" description="Polar residues" evidence="18">
    <location>
        <begin position="489"/>
        <end position="509"/>
    </location>
</feature>
<dbReference type="OMA" id="PPIREHD"/>
<evidence type="ECO:0000256" key="13">
    <source>
        <dbReference type="ARBA" id="ARBA00023180"/>
    </source>
</evidence>
<dbReference type="Ensembl" id="ENSLOCT00000011616.1">
    <property type="protein sequence ID" value="ENSLOCP00000011599.1"/>
    <property type="gene ID" value="ENSLOCG00000009490.1"/>
</dbReference>
<evidence type="ECO:0000256" key="7">
    <source>
        <dbReference type="ARBA" id="ARBA00022692"/>
    </source>
</evidence>
<evidence type="ECO:0000313" key="22">
    <source>
        <dbReference type="Proteomes" id="UP000018468"/>
    </source>
</evidence>
<evidence type="ECO:0000256" key="12">
    <source>
        <dbReference type="ARBA" id="ARBA00023157"/>
    </source>
</evidence>
<reference evidence="21" key="2">
    <citation type="submission" date="2025-08" db="UniProtKB">
        <authorList>
            <consortium name="Ensembl"/>
        </authorList>
    </citation>
    <scope>IDENTIFICATION</scope>
</reference>
<dbReference type="GO" id="GO:0005540">
    <property type="term" value="F:hyaluronic acid binding"/>
    <property type="evidence" value="ECO:0000318"/>
    <property type="project" value="GO_Central"/>
</dbReference>
<dbReference type="PROSITE" id="PS01186">
    <property type="entry name" value="EGF_2"/>
    <property type="match status" value="1"/>
</dbReference>
<dbReference type="EMBL" id="AHAT01003497">
    <property type="status" value="NOT_ANNOTATED_CDS"/>
    <property type="molecule type" value="Genomic_DNA"/>
</dbReference>
<feature type="compositionally biased region" description="Basic and acidic residues" evidence="18">
    <location>
        <begin position="408"/>
        <end position="417"/>
    </location>
</feature>
<evidence type="ECO:0000256" key="17">
    <source>
        <dbReference type="ARBA" id="ARBA00080162"/>
    </source>
</evidence>
<reference evidence="21" key="3">
    <citation type="submission" date="2025-09" db="UniProtKB">
        <authorList>
            <consortium name="Ensembl"/>
        </authorList>
    </citation>
    <scope>IDENTIFICATION</scope>
</reference>
<dbReference type="InterPro" id="IPR036364">
    <property type="entry name" value="SEA_dom_sf"/>
</dbReference>
<evidence type="ECO:0000256" key="10">
    <source>
        <dbReference type="ARBA" id="ARBA00022989"/>
    </source>
</evidence>